<keyword evidence="4" id="KW-1185">Reference proteome</keyword>
<dbReference type="Proteomes" id="UP000786811">
    <property type="component" value="Unassembled WGS sequence"/>
</dbReference>
<evidence type="ECO:0000313" key="4">
    <source>
        <dbReference type="Proteomes" id="UP000786811"/>
    </source>
</evidence>
<gene>
    <name evidence="3" type="ORF">HICCMSTLAB_LOCUS483</name>
</gene>
<sequence length="651" mass="73287">MYQSRCLTILFCWTICQSYSQPFDVKMNSNDTNKTRIFSPRMDYDEWTPLGRGDPLKNDPTFDYVPPVLDRVQYWLDTQTSTEASSKRDILILGVTAKKTSPKISEHYLKFADSPKLTRIQESQDGFRNDFTGSTGAEPPKLVRATKFRTNINVNGNSIDFRNQNRIQSLPASYYPSPYYNEKPKPYTMMMPPPINQKSQLNQFGSLNEEVTVAFRPGHLRIPQKAPLSTSLAFDKSNLIYQSTQTLDPWTGNSESSINTWLTNDKYDDHFDHHAAASSNHQVIMGQNTNIIVDDSQKNEQVVVGKKEVSIEESNMLENKTAPETHVVLPNTSTSDESVTVTVVMPMNYKSNVSEENEPTTTVFMTIPTLSTTITTMSTPIPIQSTRTPWRQSKLPPRVFPRRPGHPEMKHIPNNEMIHQMPLQKLPLTSMQAPTTVDPMRRQVLDNSDIKSPLAAILNQEDLMRMTMTTSTTSATPTAAFTASTRNPFEKSTTADPPTTILSNEQSSNSISFHSKQPIHKPMYLIIQGHSKVKTYKPTVIKHSLPPDNAIASRSKMMTTSRPISKFEQFVNDNTRVAPTMLPRNTENNQEVKAAKEKRVEHDSLLSLVESGLSALTAPPLTTLNSATIDQDNTDSTYDDDDDDDDLLINN</sequence>
<feature type="region of interest" description="Disordered" evidence="1">
    <location>
        <begin position="487"/>
        <end position="513"/>
    </location>
</feature>
<keyword evidence="2" id="KW-0732">Signal</keyword>
<reference evidence="3" key="1">
    <citation type="submission" date="2021-04" db="EMBL/GenBank/DDBJ databases">
        <authorList>
            <person name="Chebbi M.A.C M."/>
        </authorList>
    </citation>
    <scope>NUCLEOTIDE SEQUENCE</scope>
</reference>
<feature type="compositionally biased region" description="Acidic residues" evidence="1">
    <location>
        <begin position="637"/>
        <end position="651"/>
    </location>
</feature>
<dbReference type="EMBL" id="CAJNRD030001114">
    <property type="protein sequence ID" value="CAG5073540.1"/>
    <property type="molecule type" value="Genomic_DNA"/>
</dbReference>
<feature type="region of interest" description="Disordered" evidence="1">
    <location>
        <begin position="625"/>
        <end position="651"/>
    </location>
</feature>
<dbReference type="AlphaFoldDB" id="A0A8J2H343"/>
<accession>A0A8J2H343</accession>
<protein>
    <submittedName>
        <fullName evidence="3">Uncharacterized protein</fullName>
    </submittedName>
</protein>
<feature type="region of interest" description="Disordered" evidence="1">
    <location>
        <begin position="381"/>
        <end position="405"/>
    </location>
</feature>
<evidence type="ECO:0000313" key="3">
    <source>
        <dbReference type="EMBL" id="CAG5073540.1"/>
    </source>
</evidence>
<feature type="compositionally biased region" description="Low complexity" evidence="1">
    <location>
        <begin position="625"/>
        <end position="636"/>
    </location>
</feature>
<organism evidence="3 4">
    <name type="scientific">Cotesia congregata</name>
    <name type="common">Parasitoid wasp</name>
    <name type="synonym">Apanteles congregatus</name>
    <dbReference type="NCBI Taxonomy" id="51543"/>
    <lineage>
        <taxon>Eukaryota</taxon>
        <taxon>Metazoa</taxon>
        <taxon>Ecdysozoa</taxon>
        <taxon>Arthropoda</taxon>
        <taxon>Hexapoda</taxon>
        <taxon>Insecta</taxon>
        <taxon>Pterygota</taxon>
        <taxon>Neoptera</taxon>
        <taxon>Endopterygota</taxon>
        <taxon>Hymenoptera</taxon>
        <taxon>Apocrita</taxon>
        <taxon>Ichneumonoidea</taxon>
        <taxon>Braconidae</taxon>
        <taxon>Microgastrinae</taxon>
        <taxon>Cotesia</taxon>
    </lineage>
</organism>
<dbReference type="OrthoDB" id="8062658at2759"/>
<evidence type="ECO:0000256" key="1">
    <source>
        <dbReference type="SAM" id="MobiDB-lite"/>
    </source>
</evidence>
<evidence type="ECO:0000256" key="2">
    <source>
        <dbReference type="SAM" id="SignalP"/>
    </source>
</evidence>
<proteinExistence type="predicted"/>
<comment type="caution">
    <text evidence="3">The sequence shown here is derived from an EMBL/GenBank/DDBJ whole genome shotgun (WGS) entry which is preliminary data.</text>
</comment>
<feature type="signal peptide" evidence="2">
    <location>
        <begin position="1"/>
        <end position="20"/>
    </location>
</feature>
<name>A0A8J2H343_COTCN</name>
<feature type="chain" id="PRO_5035192829" evidence="2">
    <location>
        <begin position="21"/>
        <end position="651"/>
    </location>
</feature>